<dbReference type="PROSITE" id="PS00498">
    <property type="entry name" value="TYROSINASE_2"/>
    <property type="match status" value="1"/>
</dbReference>
<protein>
    <recommendedName>
        <fullName evidence="3">tyrosinase</fullName>
        <ecNumber evidence="3">1.14.18.1</ecNumber>
    </recommendedName>
</protein>
<evidence type="ECO:0000256" key="6">
    <source>
        <dbReference type="ARBA" id="ARBA00023008"/>
    </source>
</evidence>
<dbReference type="InterPro" id="IPR050316">
    <property type="entry name" value="Tyrosinase/Hemocyanin"/>
</dbReference>
<gene>
    <name evidence="14 16" type="ORF">BDZ99DRAFT_499859</name>
</gene>
<keyword evidence="15" id="KW-1185">Reference proteome</keyword>
<reference evidence="14 16" key="1">
    <citation type="journal article" date="2020" name="Stud. Mycol.">
        <title>101 Dothideomycetes genomes: a test case for predicting lifestyles and emergence of pathogens.</title>
        <authorList>
            <person name="Haridas S."/>
            <person name="Albert R."/>
            <person name="Binder M."/>
            <person name="Bloem J."/>
            <person name="Labutti K."/>
            <person name="Salamov A."/>
            <person name="Andreopoulos B."/>
            <person name="Baker S."/>
            <person name="Barry K."/>
            <person name="Bills G."/>
            <person name="Bluhm B."/>
            <person name="Cannon C."/>
            <person name="Castanera R."/>
            <person name="Culley D."/>
            <person name="Daum C."/>
            <person name="Ezra D."/>
            <person name="Gonzalez J."/>
            <person name="Henrissat B."/>
            <person name="Kuo A."/>
            <person name="Liang C."/>
            <person name="Lipzen A."/>
            <person name="Lutzoni F."/>
            <person name="Magnuson J."/>
            <person name="Mondo S."/>
            <person name="Nolan M."/>
            <person name="Ohm R."/>
            <person name="Pangilinan J."/>
            <person name="Park H.-J."/>
            <person name="Ramirez L."/>
            <person name="Alfaro M."/>
            <person name="Sun H."/>
            <person name="Tritt A."/>
            <person name="Yoshinaga Y."/>
            <person name="Zwiers L.-H."/>
            <person name="Turgeon B."/>
            <person name="Goodwin S."/>
            <person name="Spatafora J."/>
            <person name="Crous P."/>
            <person name="Grigoriev I."/>
        </authorList>
    </citation>
    <scope>NUCLEOTIDE SEQUENCE</scope>
    <source>
        <strain evidence="14 16">CBS 304.34</strain>
    </source>
</reference>
<dbReference type="Pfam" id="PF00264">
    <property type="entry name" value="Tyrosinase"/>
    <property type="match status" value="1"/>
</dbReference>
<keyword evidence="6" id="KW-0186">Copper</keyword>
<dbReference type="Pfam" id="PF18132">
    <property type="entry name" value="Tyrosinase_C"/>
    <property type="match status" value="1"/>
</dbReference>
<dbReference type="PRINTS" id="PR00092">
    <property type="entry name" value="TYROSINASE"/>
</dbReference>
<evidence type="ECO:0000256" key="8">
    <source>
        <dbReference type="ARBA" id="ARBA00023101"/>
    </source>
</evidence>
<dbReference type="GO" id="GO:0042438">
    <property type="term" value="P:melanin biosynthetic process"/>
    <property type="evidence" value="ECO:0007669"/>
    <property type="project" value="UniProtKB-KW"/>
</dbReference>
<dbReference type="PANTHER" id="PTHR11474:SF76">
    <property type="entry name" value="SHKT DOMAIN-CONTAINING PROTEIN"/>
    <property type="match status" value="1"/>
</dbReference>
<keyword evidence="7" id="KW-0503">Monooxygenase</keyword>
<comment type="catalytic activity">
    <reaction evidence="10">
        <text>L-tyrosine + O2 = L-dopaquinone + H2O</text>
        <dbReference type="Rhea" id="RHEA:18117"/>
        <dbReference type="ChEBI" id="CHEBI:15377"/>
        <dbReference type="ChEBI" id="CHEBI:15379"/>
        <dbReference type="ChEBI" id="CHEBI:57924"/>
        <dbReference type="ChEBI" id="CHEBI:58315"/>
        <dbReference type="EC" id="1.14.18.1"/>
    </reaction>
</comment>
<evidence type="ECO:0000313" key="16">
    <source>
        <dbReference type="RefSeq" id="XP_033575546.1"/>
    </source>
</evidence>
<evidence type="ECO:0000313" key="14">
    <source>
        <dbReference type="EMBL" id="KAF2808582.1"/>
    </source>
</evidence>
<dbReference type="EMBL" id="MU003703">
    <property type="protein sequence ID" value="KAF2808582.1"/>
    <property type="molecule type" value="Genomic_DNA"/>
</dbReference>
<keyword evidence="11" id="KW-0812">Transmembrane</keyword>
<dbReference type="PANTHER" id="PTHR11474">
    <property type="entry name" value="TYROSINASE FAMILY MEMBER"/>
    <property type="match status" value="1"/>
</dbReference>
<comment type="similarity">
    <text evidence="2">Belongs to the tyrosinase family.</text>
</comment>
<keyword evidence="11" id="KW-1133">Transmembrane helix</keyword>
<evidence type="ECO:0000256" key="2">
    <source>
        <dbReference type="ARBA" id="ARBA00009928"/>
    </source>
</evidence>
<dbReference type="RefSeq" id="XP_033575546.1">
    <property type="nucleotide sequence ID" value="XM_033723683.1"/>
</dbReference>
<evidence type="ECO:0000259" key="13">
    <source>
        <dbReference type="PROSITE" id="PS00498"/>
    </source>
</evidence>
<organism evidence="14">
    <name type="scientific">Mytilinidion resinicola</name>
    <dbReference type="NCBI Taxonomy" id="574789"/>
    <lineage>
        <taxon>Eukaryota</taxon>
        <taxon>Fungi</taxon>
        <taxon>Dikarya</taxon>
        <taxon>Ascomycota</taxon>
        <taxon>Pezizomycotina</taxon>
        <taxon>Dothideomycetes</taxon>
        <taxon>Pleosporomycetidae</taxon>
        <taxon>Mytilinidiales</taxon>
        <taxon>Mytilinidiaceae</taxon>
        <taxon>Mytilinidion</taxon>
    </lineage>
</organism>
<dbReference type="GO" id="GO:0046872">
    <property type="term" value="F:metal ion binding"/>
    <property type="evidence" value="ECO:0007669"/>
    <property type="project" value="UniProtKB-KW"/>
</dbReference>
<dbReference type="PROSITE" id="PS00497">
    <property type="entry name" value="TYROSINASE_1"/>
    <property type="match status" value="1"/>
</dbReference>
<feature type="domain" description="Tyrosinase copper-binding" evidence="13">
    <location>
        <begin position="350"/>
        <end position="361"/>
    </location>
</feature>
<evidence type="ECO:0000256" key="4">
    <source>
        <dbReference type="ARBA" id="ARBA00022723"/>
    </source>
</evidence>
<reference evidence="16" key="2">
    <citation type="submission" date="2020-04" db="EMBL/GenBank/DDBJ databases">
        <authorList>
            <consortium name="NCBI Genome Project"/>
        </authorList>
    </citation>
    <scope>NUCLEOTIDE SEQUENCE</scope>
    <source>
        <strain evidence="16">CBS 304.34</strain>
    </source>
</reference>
<comment type="cofactor">
    <cofactor evidence="1">
        <name>Cu(2+)</name>
        <dbReference type="ChEBI" id="CHEBI:29036"/>
    </cofactor>
</comment>
<dbReference type="GeneID" id="54464576"/>
<evidence type="ECO:0000256" key="3">
    <source>
        <dbReference type="ARBA" id="ARBA00011906"/>
    </source>
</evidence>
<evidence type="ECO:0000256" key="5">
    <source>
        <dbReference type="ARBA" id="ARBA00023002"/>
    </source>
</evidence>
<dbReference type="InterPro" id="IPR008922">
    <property type="entry name" value="Di-copper_centre_dom_sf"/>
</dbReference>
<feature type="domain" description="Tyrosinase copper-binding" evidence="12">
    <location>
        <begin position="149"/>
        <end position="166"/>
    </location>
</feature>
<dbReference type="AlphaFoldDB" id="A0A6A6YIB0"/>
<evidence type="ECO:0000256" key="9">
    <source>
        <dbReference type="ARBA" id="ARBA00048233"/>
    </source>
</evidence>
<dbReference type="SUPFAM" id="SSF48056">
    <property type="entry name" value="Di-copper centre-containing domain"/>
    <property type="match status" value="1"/>
</dbReference>
<dbReference type="Proteomes" id="UP000504636">
    <property type="component" value="Unplaced"/>
</dbReference>
<keyword evidence="8" id="KW-0470">Melanin biosynthesis</keyword>
<keyword evidence="4" id="KW-0479">Metal-binding</keyword>
<evidence type="ECO:0000256" key="7">
    <source>
        <dbReference type="ARBA" id="ARBA00023033"/>
    </source>
</evidence>
<dbReference type="InterPro" id="IPR041640">
    <property type="entry name" value="Tyrosinase_C"/>
</dbReference>
<evidence type="ECO:0000256" key="11">
    <source>
        <dbReference type="SAM" id="Phobius"/>
    </source>
</evidence>
<evidence type="ECO:0000259" key="12">
    <source>
        <dbReference type="PROSITE" id="PS00497"/>
    </source>
</evidence>
<proteinExistence type="inferred from homology"/>
<keyword evidence="11" id="KW-0472">Membrane</keyword>
<evidence type="ECO:0000256" key="10">
    <source>
        <dbReference type="ARBA" id="ARBA00048881"/>
    </source>
</evidence>
<evidence type="ECO:0000313" key="15">
    <source>
        <dbReference type="Proteomes" id="UP000504636"/>
    </source>
</evidence>
<dbReference type="GO" id="GO:0004503">
    <property type="term" value="F:tyrosinase activity"/>
    <property type="evidence" value="ECO:0007669"/>
    <property type="project" value="UniProtKB-EC"/>
</dbReference>
<dbReference type="OrthoDB" id="6132182at2759"/>
<evidence type="ECO:0000256" key="1">
    <source>
        <dbReference type="ARBA" id="ARBA00001973"/>
    </source>
</evidence>
<comment type="catalytic activity">
    <reaction evidence="9">
        <text>2 L-dopa + O2 = 2 L-dopaquinone + 2 H2O</text>
        <dbReference type="Rhea" id="RHEA:34287"/>
        <dbReference type="ChEBI" id="CHEBI:15377"/>
        <dbReference type="ChEBI" id="CHEBI:15379"/>
        <dbReference type="ChEBI" id="CHEBI:57504"/>
        <dbReference type="ChEBI" id="CHEBI:57924"/>
        <dbReference type="EC" id="1.14.18.1"/>
    </reaction>
</comment>
<dbReference type="InterPro" id="IPR002227">
    <property type="entry name" value="Tyrosinase_Cu-bd"/>
</dbReference>
<reference evidence="16" key="3">
    <citation type="submission" date="2025-04" db="UniProtKB">
        <authorList>
            <consortium name="RefSeq"/>
        </authorList>
    </citation>
    <scope>IDENTIFICATION</scope>
    <source>
        <strain evidence="16">CBS 304.34</strain>
    </source>
</reference>
<name>A0A6A6YIB0_9PEZI</name>
<dbReference type="EC" id="1.14.18.1" evidence="3"/>
<sequence length="624" mass="68923">MHRQRLRIRTDILAKLSIVIWLAGLLLLAGHLPGTHGKPFIGSAKGPERLLEARGPHRRTPNSSHYVITGAPVVRTASGAVPIRRDIRDLHDNHADLFNLYILGLRDFYAADENDDLSFYKIAGIHGRPYGPWQGAEGISGKDAGFCPHSNILFLTWHRAYLLLYEQLLHKHVADVASKFIPELRQRYVQAAQDFRIPYWDWSASIDNPDHPIPTYIAEDAEILVTETDGTQQLVDNPLHHFEFHPCEPVPETFDGKWQGWTTTLRHPSSDDANATSRAALFISHFTDWSGQLHNDVGFDMLQNQSFNTYSKSHLELTHNLVHNIAGGGMDSDEDRFWGHMDPLDYSAFDPVFWLHHANVDHILALYQPLHPARWLHPDNIAASGTYAIPDYSTVDAATPLSPFWNSQGGFFTSNDLRDTIPLGYAYPETQRWLFATDGAFQDSVARAVGVAYSPDWRALVADPAAMRTGPVGLVERGVVTAWAVRVGVDKGAVGGSFGIRILLEGREVGRVAVLMPEGLEARGMVVNATVELTRALVGEVGEGRLRDLGEEAVGGYLQGRLGWRVDAISGGQVQATAPREVGLEEVVVVSNEVTVPLDPEMPLVYSGTWVKHPEIVVSGVGGV</sequence>
<accession>A0A6A6YIB0</accession>
<keyword evidence="5" id="KW-0560">Oxidoreductase</keyword>
<feature type="transmembrane region" description="Helical" evidence="11">
    <location>
        <begin position="12"/>
        <end position="32"/>
    </location>
</feature>
<dbReference type="Gene3D" id="1.10.1280.10">
    <property type="entry name" value="Di-copper center containing domain from catechol oxidase"/>
    <property type="match status" value="1"/>
</dbReference>